<organism evidence="1 2">
    <name type="scientific">Scortum barcoo</name>
    <name type="common">barcoo grunter</name>
    <dbReference type="NCBI Taxonomy" id="214431"/>
    <lineage>
        <taxon>Eukaryota</taxon>
        <taxon>Metazoa</taxon>
        <taxon>Chordata</taxon>
        <taxon>Craniata</taxon>
        <taxon>Vertebrata</taxon>
        <taxon>Euteleostomi</taxon>
        <taxon>Actinopterygii</taxon>
        <taxon>Neopterygii</taxon>
        <taxon>Teleostei</taxon>
        <taxon>Neoteleostei</taxon>
        <taxon>Acanthomorphata</taxon>
        <taxon>Eupercaria</taxon>
        <taxon>Centrarchiformes</taxon>
        <taxon>Terapontoidei</taxon>
        <taxon>Terapontidae</taxon>
        <taxon>Scortum</taxon>
    </lineage>
</organism>
<comment type="caution">
    <text evidence="1">The sequence shown here is derived from an EMBL/GenBank/DDBJ whole genome shotgun (WGS) entry which is preliminary data.</text>
</comment>
<keyword evidence="2" id="KW-1185">Reference proteome</keyword>
<name>A0ACB8WNH5_9TELE</name>
<evidence type="ECO:0000313" key="2">
    <source>
        <dbReference type="Proteomes" id="UP000831701"/>
    </source>
</evidence>
<dbReference type="Proteomes" id="UP000831701">
    <property type="component" value="Chromosome 7"/>
</dbReference>
<evidence type="ECO:0000313" key="1">
    <source>
        <dbReference type="EMBL" id="KAI3369220.1"/>
    </source>
</evidence>
<dbReference type="EMBL" id="CM041537">
    <property type="protein sequence ID" value="KAI3369220.1"/>
    <property type="molecule type" value="Genomic_DNA"/>
</dbReference>
<accession>A0ACB8WNH5</accession>
<gene>
    <name evidence="1" type="ORF">L3Q82_007500</name>
</gene>
<sequence>MFRSLSGERHLTGGQSSPPQAGLDVTSPGLLSQESPWIGLLSLVSRPAVALLQQLLPAALRGGPACSAEAESEFFRQLADMKSPPPLTHLSGQQGGGAGLSVDSLRELGLQSSEETDAQLRQQPPGGHLSSARTFLSQAGLSAQEIRPPHGWLRGRPWWGSLWGGEESSGTGLLSDVIWAGEGAGTGRLCPQQAETKAPPAPVFVGGWTLGENTGPTYHKERPANNGGLHTVQNTGGSAPDLRVSTRAVCRGGVALTPDQDNGYSSLEEEHFQMCVVMYMGGAASTKPSAAVRTDMEGGASEEAASSSGHLEEEEEEEQGPSRGCQSGGVEVVSGPQCQNKAIAFIMGCPCSDDDSSQSESSDEEDDDDGKVRQRRFVRAVRLL</sequence>
<protein>
    <submittedName>
        <fullName evidence="1">Uncharacterized protein</fullName>
    </submittedName>
</protein>
<reference evidence="1" key="1">
    <citation type="submission" date="2022-04" db="EMBL/GenBank/DDBJ databases">
        <title>Jade perch genome.</title>
        <authorList>
            <person name="Chao B."/>
        </authorList>
    </citation>
    <scope>NUCLEOTIDE SEQUENCE</scope>
    <source>
        <strain evidence="1">CB-2022</strain>
    </source>
</reference>
<proteinExistence type="predicted"/>